<keyword evidence="3 5" id="KW-1133">Transmembrane helix</keyword>
<feature type="transmembrane region" description="Helical" evidence="5">
    <location>
        <begin position="41"/>
        <end position="60"/>
    </location>
</feature>
<dbReference type="EMBL" id="JABUFE010000017">
    <property type="protein sequence ID" value="NSX56717.1"/>
    <property type="molecule type" value="Genomic_DNA"/>
</dbReference>
<keyword evidence="4 5" id="KW-0472">Membrane</keyword>
<dbReference type="PANTHER" id="PTHR11328:SF24">
    <property type="entry name" value="MAJOR FACILITATOR SUPERFAMILY (MFS) PROFILE DOMAIN-CONTAINING PROTEIN"/>
    <property type="match status" value="1"/>
</dbReference>
<evidence type="ECO:0000256" key="3">
    <source>
        <dbReference type="ARBA" id="ARBA00022989"/>
    </source>
</evidence>
<sequence length="414" mass="43536">MTDVALKRSFGERLPAYSGFAAVLSGAGLPIYIYAPKFYADTYGASLTALGAILFGLRLFDVVQDPVLGWIAERLRAARAVAVTLGAVLLALSMVGLFAIAPPISPLWWFGITITGLFTAFSFLTINFYAQGVAKAGNLRGGHVRLAAWRETGALLGVCLAAVAPTVLGESFAQPYAIFAWGFAGAAMAAAIAMLPEWRSDGAQDPTPIKEILNDTMARRLLILALVNAAPLAVSSTLFLFYVESRLMAPGWEGPLLLVFFLAAAGSSPMWGALAGRYGEKKTLLAAMGLAIASFAFVLFLGAGDQWAFAVICIVSGATIGADLTLLPALFAKRMAVISPNGGQGFGLWSLVSKFTLAFAAVTLLPVLELTGFETGADNPDSALWTLTLLYALVPCVLKTVAVALLLATNLKED</sequence>
<evidence type="ECO:0000259" key="6">
    <source>
        <dbReference type="PROSITE" id="PS50850"/>
    </source>
</evidence>
<dbReference type="PROSITE" id="PS50850">
    <property type="entry name" value="MFS"/>
    <property type="match status" value="1"/>
</dbReference>
<keyword evidence="2 5" id="KW-0812">Transmembrane</keyword>
<dbReference type="Pfam" id="PF13347">
    <property type="entry name" value="MFS_2"/>
    <property type="match status" value="1"/>
</dbReference>
<feature type="transmembrane region" description="Helical" evidence="5">
    <location>
        <begin position="107"/>
        <end position="130"/>
    </location>
</feature>
<evidence type="ECO:0000256" key="2">
    <source>
        <dbReference type="ARBA" id="ARBA00022692"/>
    </source>
</evidence>
<feature type="transmembrane region" description="Helical" evidence="5">
    <location>
        <begin position="80"/>
        <end position="101"/>
    </location>
</feature>
<reference evidence="7 8" key="1">
    <citation type="submission" date="2020-06" db="EMBL/GenBank/DDBJ databases">
        <title>Sulfitobacter algicola sp. nov., isolated from green algae.</title>
        <authorList>
            <person name="Wang C."/>
        </authorList>
    </citation>
    <scope>NUCLEOTIDE SEQUENCE [LARGE SCALE GENOMIC DNA]</scope>
    <source>
        <strain evidence="7 8">1151</strain>
    </source>
</reference>
<dbReference type="PANTHER" id="PTHR11328">
    <property type="entry name" value="MAJOR FACILITATOR SUPERFAMILY DOMAIN-CONTAINING PROTEIN"/>
    <property type="match status" value="1"/>
</dbReference>
<feature type="transmembrane region" description="Helical" evidence="5">
    <location>
        <begin position="348"/>
        <end position="368"/>
    </location>
</feature>
<comment type="similarity">
    <text evidence="1">Belongs to the sodium:galactoside symporter (TC 2.A.2) family.</text>
</comment>
<dbReference type="RefSeq" id="WP_174139869.1">
    <property type="nucleotide sequence ID" value="NZ_JABUFE010000017.1"/>
</dbReference>
<feature type="transmembrane region" description="Helical" evidence="5">
    <location>
        <begin position="255"/>
        <end position="276"/>
    </location>
</feature>
<protein>
    <submittedName>
        <fullName evidence="7">MFS transporter</fullName>
    </submittedName>
</protein>
<gene>
    <name evidence="7" type="ORF">HRQ87_18190</name>
</gene>
<feature type="transmembrane region" description="Helical" evidence="5">
    <location>
        <begin position="16"/>
        <end position="35"/>
    </location>
</feature>
<evidence type="ECO:0000256" key="5">
    <source>
        <dbReference type="SAM" id="Phobius"/>
    </source>
</evidence>
<dbReference type="InterPro" id="IPR020846">
    <property type="entry name" value="MFS_dom"/>
</dbReference>
<feature type="transmembrane region" description="Helical" evidence="5">
    <location>
        <begin position="307"/>
        <end position="327"/>
    </location>
</feature>
<dbReference type="Gene3D" id="1.20.1250.20">
    <property type="entry name" value="MFS general substrate transporter like domains"/>
    <property type="match status" value="2"/>
</dbReference>
<comment type="caution">
    <text evidence="7">The sequence shown here is derived from an EMBL/GenBank/DDBJ whole genome shotgun (WGS) entry which is preliminary data.</text>
</comment>
<feature type="transmembrane region" description="Helical" evidence="5">
    <location>
        <begin position="388"/>
        <end position="408"/>
    </location>
</feature>
<feature type="domain" description="Major facilitator superfamily (MFS) profile" evidence="6">
    <location>
        <begin position="217"/>
        <end position="414"/>
    </location>
</feature>
<evidence type="ECO:0000313" key="7">
    <source>
        <dbReference type="EMBL" id="NSX56717.1"/>
    </source>
</evidence>
<dbReference type="InterPro" id="IPR039672">
    <property type="entry name" value="MFS_2"/>
</dbReference>
<evidence type="ECO:0000256" key="4">
    <source>
        <dbReference type="ARBA" id="ARBA00023136"/>
    </source>
</evidence>
<evidence type="ECO:0000256" key="1">
    <source>
        <dbReference type="ARBA" id="ARBA00009617"/>
    </source>
</evidence>
<organism evidence="7 8">
    <name type="scientific">Parasulfitobacter algicola</name>
    <dbReference type="NCBI Taxonomy" id="2614809"/>
    <lineage>
        <taxon>Bacteria</taxon>
        <taxon>Pseudomonadati</taxon>
        <taxon>Pseudomonadota</taxon>
        <taxon>Alphaproteobacteria</taxon>
        <taxon>Rhodobacterales</taxon>
        <taxon>Roseobacteraceae</taxon>
        <taxon>Parasulfitobacter</taxon>
    </lineage>
</organism>
<feature type="transmembrane region" description="Helical" evidence="5">
    <location>
        <begin position="175"/>
        <end position="195"/>
    </location>
</feature>
<dbReference type="InterPro" id="IPR036259">
    <property type="entry name" value="MFS_trans_sf"/>
</dbReference>
<feature type="transmembrane region" description="Helical" evidence="5">
    <location>
        <begin position="221"/>
        <end position="243"/>
    </location>
</feature>
<feature type="transmembrane region" description="Helical" evidence="5">
    <location>
        <begin position="151"/>
        <end position="169"/>
    </location>
</feature>
<feature type="transmembrane region" description="Helical" evidence="5">
    <location>
        <begin position="283"/>
        <end position="301"/>
    </location>
</feature>
<dbReference type="Proteomes" id="UP000777935">
    <property type="component" value="Unassembled WGS sequence"/>
</dbReference>
<proteinExistence type="inferred from homology"/>
<dbReference type="SUPFAM" id="SSF103473">
    <property type="entry name" value="MFS general substrate transporter"/>
    <property type="match status" value="1"/>
</dbReference>
<name>A0ABX2IUY5_9RHOB</name>
<accession>A0ABX2IUY5</accession>
<evidence type="ECO:0000313" key="8">
    <source>
        <dbReference type="Proteomes" id="UP000777935"/>
    </source>
</evidence>
<keyword evidence="8" id="KW-1185">Reference proteome</keyword>